<dbReference type="Gene3D" id="1.20.120.740">
    <property type="entry name" value="YgfB uncharacterised protein family UPF0149, PF03695"/>
    <property type="match status" value="1"/>
</dbReference>
<reference evidence="1 2" key="1">
    <citation type="submission" date="2014-11" db="EMBL/GenBank/DDBJ databases">
        <title>Complete Genome Sequence of Pseudoalteromonas sp. Strain OCN003 Isolated from Kaneohe Bay, Oahu, Hawaii.</title>
        <authorList>
            <person name="Beurmann S."/>
            <person name="Videau P."/>
            <person name="Ushijima B."/>
            <person name="Smith A.M."/>
            <person name="Aeby G.S."/>
            <person name="Callahan S.M."/>
            <person name="Belcaid M."/>
        </authorList>
    </citation>
    <scope>NUCLEOTIDE SEQUENCE [LARGE SCALE GENOMIC DNA]</scope>
    <source>
        <strain evidence="1 2">OCN003</strain>
    </source>
</reference>
<proteinExistence type="predicted"/>
<dbReference type="Proteomes" id="UP000030341">
    <property type="component" value="Chromosome 1"/>
</dbReference>
<dbReference type="HOGENOM" id="CLU_1395278_0_0_6"/>
<dbReference type="eggNOG" id="ENOG502Z9GC">
    <property type="taxonomic scope" value="Bacteria"/>
</dbReference>
<dbReference type="EMBL" id="CP009888">
    <property type="protein sequence ID" value="AIY64490.1"/>
    <property type="molecule type" value="Genomic_DNA"/>
</dbReference>
<dbReference type="NCBIfam" id="TIGR02292">
    <property type="entry name" value="ygfB_yecA"/>
    <property type="match status" value="1"/>
</dbReference>
<gene>
    <name evidence="1" type="ORF">OM33_04525</name>
</gene>
<dbReference type="SUPFAM" id="SSF101327">
    <property type="entry name" value="YgfB-like"/>
    <property type="match status" value="1"/>
</dbReference>
<sequence>MIEFNQADKLALANWLASDEMNKVAMPLAQLEGFLFALVAAPSPIIEDVWVSQALGEKSAELADDKLFALMAFHNDVSEQVFEHGYNLPSRIEIVSPNSANLASNSELHLWAHGFALGIAHYIEPIVSSTQLNSELSEALGMALGYLCFFADLSNDANLCGDVLELITSFAEGYAELIEACVLDAGLVVDEDDGDFA</sequence>
<dbReference type="InterPro" id="IPR036255">
    <property type="entry name" value="YgfB-like_sf"/>
</dbReference>
<dbReference type="Pfam" id="PF03695">
    <property type="entry name" value="UPF0149"/>
    <property type="match status" value="1"/>
</dbReference>
<evidence type="ECO:0000313" key="1">
    <source>
        <dbReference type="EMBL" id="AIY64490.1"/>
    </source>
</evidence>
<evidence type="ECO:0008006" key="3">
    <source>
        <dbReference type="Google" id="ProtNLM"/>
    </source>
</evidence>
<accession>A0A0A7ECX0</accession>
<dbReference type="OrthoDB" id="570299at2"/>
<name>A0A0A7ECX0_9GAMM</name>
<dbReference type="InterPro" id="IPR011978">
    <property type="entry name" value="YgfB-like"/>
</dbReference>
<evidence type="ECO:0000313" key="2">
    <source>
        <dbReference type="Proteomes" id="UP000030341"/>
    </source>
</evidence>
<dbReference type="RefSeq" id="WP_038639260.1">
    <property type="nucleotide sequence ID" value="NZ_CP009888.1"/>
</dbReference>
<dbReference type="AlphaFoldDB" id="A0A0A7ECX0"/>
<protein>
    <recommendedName>
        <fullName evidence="3">YecA family protein</fullName>
    </recommendedName>
</protein>
<organism evidence="1 2">
    <name type="scientific">Pseudoalteromonas piratica</name>
    <dbReference type="NCBI Taxonomy" id="1348114"/>
    <lineage>
        <taxon>Bacteria</taxon>
        <taxon>Pseudomonadati</taxon>
        <taxon>Pseudomonadota</taxon>
        <taxon>Gammaproteobacteria</taxon>
        <taxon>Alteromonadales</taxon>
        <taxon>Pseudoalteromonadaceae</taxon>
        <taxon>Pseudoalteromonas</taxon>
    </lineage>
</organism>
<keyword evidence="2" id="KW-1185">Reference proteome</keyword>
<dbReference type="KEGG" id="pseo:OM33_04525"/>
<dbReference type="STRING" id="1348114.OM33_04525"/>